<dbReference type="Gene3D" id="1.20.120.550">
    <property type="entry name" value="Membrane associated eicosanoid/glutathione metabolism-like domain"/>
    <property type="match status" value="1"/>
</dbReference>
<dbReference type="InterPro" id="IPR001129">
    <property type="entry name" value="Membr-assoc_MAPEG"/>
</dbReference>
<keyword evidence="4 5" id="KW-0472">Membrane</keyword>
<evidence type="ECO:0008006" key="8">
    <source>
        <dbReference type="Google" id="ProtNLM"/>
    </source>
</evidence>
<evidence type="ECO:0000256" key="2">
    <source>
        <dbReference type="ARBA" id="ARBA00022692"/>
    </source>
</evidence>
<dbReference type="PANTHER" id="PTHR10250:SF15">
    <property type="entry name" value="MICROSOMAL GLUTATHIONE S-TRANSFERASE-RELATED"/>
    <property type="match status" value="1"/>
</dbReference>
<proteinExistence type="predicted"/>
<dbReference type="GO" id="GO:0016020">
    <property type="term" value="C:membrane"/>
    <property type="evidence" value="ECO:0007669"/>
    <property type="project" value="UniProtKB-SubCell"/>
</dbReference>
<dbReference type="GO" id="GO:0005783">
    <property type="term" value="C:endoplasmic reticulum"/>
    <property type="evidence" value="ECO:0007669"/>
    <property type="project" value="TreeGrafter"/>
</dbReference>
<keyword evidence="3 5" id="KW-1133">Transmembrane helix</keyword>
<dbReference type="OrthoDB" id="410651at2759"/>
<evidence type="ECO:0000313" key="6">
    <source>
        <dbReference type="EMBL" id="PVU96713.1"/>
    </source>
</evidence>
<dbReference type="SUPFAM" id="SSF161084">
    <property type="entry name" value="MAPEG domain-like"/>
    <property type="match status" value="1"/>
</dbReference>
<dbReference type="GO" id="GO:0004364">
    <property type="term" value="F:glutathione transferase activity"/>
    <property type="evidence" value="ECO:0007669"/>
    <property type="project" value="TreeGrafter"/>
</dbReference>
<feature type="transmembrane region" description="Helical" evidence="5">
    <location>
        <begin position="7"/>
        <end position="27"/>
    </location>
</feature>
<comment type="subcellular location">
    <subcellularLocation>
        <location evidence="1">Membrane</location>
        <topology evidence="1">Multi-pass membrane protein</topology>
    </subcellularLocation>
</comment>
<feature type="transmembrane region" description="Helical" evidence="5">
    <location>
        <begin position="121"/>
        <end position="140"/>
    </location>
</feature>
<keyword evidence="2 5" id="KW-0812">Transmembrane</keyword>
<comment type="caution">
    <text evidence="6">The sequence shown here is derived from an EMBL/GenBank/DDBJ whole genome shotgun (WGS) entry which is preliminary data.</text>
</comment>
<gene>
    <name evidence="6" type="ORF">BB560_005794</name>
</gene>
<keyword evidence="7" id="KW-1185">Reference proteome</keyword>
<protein>
    <recommendedName>
        <fullName evidence="8">Glutathione transferase</fullName>
    </recommendedName>
</protein>
<feature type="transmembrane region" description="Helical" evidence="5">
    <location>
        <begin position="77"/>
        <end position="101"/>
    </location>
</feature>
<evidence type="ECO:0000256" key="1">
    <source>
        <dbReference type="ARBA" id="ARBA00004141"/>
    </source>
</evidence>
<dbReference type="InterPro" id="IPR023352">
    <property type="entry name" value="MAPEG-like_dom_sf"/>
</dbReference>
<evidence type="ECO:0000256" key="3">
    <source>
        <dbReference type="ARBA" id="ARBA00022989"/>
    </source>
</evidence>
<dbReference type="Pfam" id="PF01124">
    <property type="entry name" value="MAPEG"/>
    <property type="match status" value="1"/>
</dbReference>
<dbReference type="GO" id="GO:0005635">
    <property type="term" value="C:nuclear envelope"/>
    <property type="evidence" value="ECO:0007669"/>
    <property type="project" value="TreeGrafter"/>
</dbReference>
<evidence type="ECO:0000313" key="7">
    <source>
        <dbReference type="Proteomes" id="UP000245609"/>
    </source>
</evidence>
<dbReference type="Proteomes" id="UP000245609">
    <property type="component" value="Unassembled WGS sequence"/>
</dbReference>
<evidence type="ECO:0000256" key="4">
    <source>
        <dbReference type="ARBA" id="ARBA00023136"/>
    </source>
</evidence>
<organism evidence="6 7">
    <name type="scientific">Smittium megazygosporum</name>
    <dbReference type="NCBI Taxonomy" id="133381"/>
    <lineage>
        <taxon>Eukaryota</taxon>
        <taxon>Fungi</taxon>
        <taxon>Fungi incertae sedis</taxon>
        <taxon>Zoopagomycota</taxon>
        <taxon>Kickxellomycotina</taxon>
        <taxon>Harpellomycetes</taxon>
        <taxon>Harpellales</taxon>
        <taxon>Legeriomycetaceae</taxon>
        <taxon>Smittium</taxon>
    </lineage>
</organism>
<name>A0A2T9YWJ5_9FUNG</name>
<dbReference type="EMBL" id="MBFS01002482">
    <property type="protein sequence ID" value="PVU96713.1"/>
    <property type="molecule type" value="Genomic_DNA"/>
</dbReference>
<dbReference type="GO" id="GO:0004602">
    <property type="term" value="F:glutathione peroxidase activity"/>
    <property type="evidence" value="ECO:0007669"/>
    <property type="project" value="TreeGrafter"/>
</dbReference>
<dbReference type="STRING" id="133381.A0A2T9YWJ5"/>
<evidence type="ECO:0000256" key="5">
    <source>
        <dbReference type="SAM" id="Phobius"/>
    </source>
</evidence>
<accession>A0A2T9YWJ5</accession>
<dbReference type="AlphaFoldDB" id="A0A2T9YWJ5"/>
<sequence length="149" mass="16699">MIEIGPKYAWSILAAAFMNVQCIMVGFQPVKARTKYKINAPDMGNGRQSAKLTDEEWEDLNRTVRIHQNYVEQLPSAISSVLICGLFHPTLSAVFGGAYLFGRFIYMIGYRKKAGYRKYGFILFSIPLVAMIALGISGAFKELGLCKFK</sequence>
<dbReference type="InterPro" id="IPR050997">
    <property type="entry name" value="MAPEG"/>
</dbReference>
<dbReference type="PANTHER" id="PTHR10250">
    <property type="entry name" value="MICROSOMAL GLUTATHIONE S-TRANSFERASE"/>
    <property type="match status" value="1"/>
</dbReference>
<reference evidence="6 7" key="1">
    <citation type="journal article" date="2018" name="MBio">
        <title>Comparative Genomics Reveals the Core Gene Toolbox for the Fungus-Insect Symbiosis.</title>
        <authorList>
            <person name="Wang Y."/>
            <person name="Stata M."/>
            <person name="Wang W."/>
            <person name="Stajich J.E."/>
            <person name="White M.M."/>
            <person name="Moncalvo J.M."/>
        </authorList>
    </citation>
    <scope>NUCLEOTIDE SEQUENCE [LARGE SCALE GENOMIC DNA]</scope>
    <source>
        <strain evidence="6 7">SC-DP-2</strain>
    </source>
</reference>